<reference evidence="2 3" key="1">
    <citation type="submission" date="2016-11" db="EMBL/GenBank/DDBJ databases">
        <title>Draft Genome Sequences of Nine Cyanobacterial Strains from Diverse Habitats.</title>
        <authorList>
            <person name="Zhu T."/>
            <person name="Hou S."/>
            <person name="Lu X."/>
            <person name="Hess W.R."/>
        </authorList>
    </citation>
    <scope>NUCLEOTIDE SEQUENCE [LARGE SCALE GENOMIC DNA]</scope>
    <source>
        <strain evidence="2 3">NIES-593</strain>
    </source>
</reference>
<proteinExistence type="predicted"/>
<dbReference type="Proteomes" id="UP000186868">
    <property type="component" value="Unassembled WGS sequence"/>
</dbReference>
<comment type="caution">
    <text evidence="2">The sequence shown here is derived from an EMBL/GenBank/DDBJ whole genome shotgun (WGS) entry which is preliminary data.</text>
</comment>
<evidence type="ECO:0000256" key="1">
    <source>
        <dbReference type="SAM" id="SignalP"/>
    </source>
</evidence>
<dbReference type="OrthoDB" id="507769at2"/>
<dbReference type="AlphaFoldDB" id="A0A1U7HD10"/>
<protein>
    <recommendedName>
        <fullName evidence="4">Nuclear transport factor 2 family protein</fullName>
    </recommendedName>
</protein>
<dbReference type="RefSeq" id="WP_073600490.1">
    <property type="nucleotide sequence ID" value="NZ_MRCB01000020.1"/>
</dbReference>
<organism evidence="2 3">
    <name type="scientific">Hydrococcus rivularis NIES-593</name>
    <dbReference type="NCBI Taxonomy" id="1921803"/>
    <lineage>
        <taxon>Bacteria</taxon>
        <taxon>Bacillati</taxon>
        <taxon>Cyanobacteriota</taxon>
        <taxon>Cyanophyceae</taxon>
        <taxon>Pleurocapsales</taxon>
        <taxon>Hydrococcaceae</taxon>
        <taxon>Hydrococcus</taxon>
    </lineage>
</organism>
<accession>A0A1U7HD10</accession>
<dbReference type="InterPro" id="IPR032710">
    <property type="entry name" value="NTF2-like_dom_sf"/>
</dbReference>
<name>A0A1U7HD10_9CYAN</name>
<feature type="signal peptide" evidence="1">
    <location>
        <begin position="1"/>
        <end position="35"/>
    </location>
</feature>
<sequence>MRNCRTFGLPFCSKQSRWSISFLLGLGLAIGSAMASWAESPETAPPELKTSMAQIEAAANQKDLKQVMEFYSPDFKNSDGLNYTSLEQSLDRFWKRFNNVQYKTELQSWENTKEGLMAQTLTTVTGTSEQKGRTIQLQSTIQSRQYFRDQKLVRQEILTEKTEVTSGTPPLKVTIVLPETLKVGQEFEFDAIVQEPLGNDLLAGTAIDEPVDGKRYLTPGAVELELLSAGGLFKRAKAPDQAGHRWLSAILVRSDGMTMVTQRIKVEP</sequence>
<dbReference type="EMBL" id="MRCB01000020">
    <property type="protein sequence ID" value="OKH21444.1"/>
    <property type="molecule type" value="Genomic_DNA"/>
</dbReference>
<evidence type="ECO:0008006" key="4">
    <source>
        <dbReference type="Google" id="ProtNLM"/>
    </source>
</evidence>
<keyword evidence="3" id="KW-1185">Reference proteome</keyword>
<dbReference type="STRING" id="1921803.NIES593_15735"/>
<evidence type="ECO:0000313" key="3">
    <source>
        <dbReference type="Proteomes" id="UP000186868"/>
    </source>
</evidence>
<dbReference type="SUPFAM" id="SSF54427">
    <property type="entry name" value="NTF2-like"/>
    <property type="match status" value="1"/>
</dbReference>
<keyword evidence="1" id="KW-0732">Signal</keyword>
<evidence type="ECO:0000313" key="2">
    <source>
        <dbReference type="EMBL" id="OKH21444.1"/>
    </source>
</evidence>
<gene>
    <name evidence="2" type="ORF">NIES593_15735</name>
</gene>
<feature type="chain" id="PRO_5010518678" description="Nuclear transport factor 2 family protein" evidence="1">
    <location>
        <begin position="36"/>
        <end position="268"/>
    </location>
</feature>